<dbReference type="Proteomes" id="UP000004491">
    <property type="component" value="Unassembled WGS sequence"/>
</dbReference>
<evidence type="ECO:0000256" key="8">
    <source>
        <dbReference type="ARBA" id="ARBA00048313"/>
    </source>
</evidence>
<sequence length="363" mass="38752">MGYDWWFARLGATLNDTTPLPKNTDFPMISALFGQRCPTDADTSRRILRKFLMSRKKIALIGGGQIGGTLAMIATQKELGDVVIIDLPHLQNPMKGKALDLMGMRPVDGVDVELSGSGEMAAIAGADVIIVTAGVPRKPGMSRDDLLDINLSVTKKVATAVKQHAPDAFVILTTNPLDSIVYAFHKLSGLPAERIIGMAGALDTARFRTYIAMETGLSVKDVSCLVMGGHGPTMIPVTRTASVGGIPLTELLDQETIQRIVERTRNAGTEIVGLLGNGSAFYSSAAAAIEMAESYLKDKKRVIASAVLCRGEYGVDGYFMGVPCVIGSGGVEKVVEFKLTAEEQQMFETTLEAVKASVERTGL</sequence>
<evidence type="ECO:0000256" key="4">
    <source>
        <dbReference type="ARBA" id="ARBA00020382"/>
    </source>
</evidence>
<dbReference type="SUPFAM" id="SSF56327">
    <property type="entry name" value="LDH C-terminal domain-like"/>
    <property type="match status" value="1"/>
</dbReference>
<name>G2D929_9GAMM</name>
<dbReference type="InterPro" id="IPR022383">
    <property type="entry name" value="Lactate/malate_DH_C"/>
</dbReference>
<dbReference type="GO" id="GO:0030060">
    <property type="term" value="F:L-malate dehydrogenase (NAD+) activity"/>
    <property type="evidence" value="ECO:0007669"/>
    <property type="project" value="UniProtKB-UniRule"/>
</dbReference>
<dbReference type="FunFam" id="3.90.110.10:FF:000004">
    <property type="entry name" value="Malate dehydrogenase"/>
    <property type="match status" value="1"/>
</dbReference>
<dbReference type="EMBL" id="AFOC01000001">
    <property type="protein sequence ID" value="EGV52896.1"/>
    <property type="molecule type" value="Genomic_DNA"/>
</dbReference>
<dbReference type="CDD" id="cd01339">
    <property type="entry name" value="LDH-like_MDH"/>
    <property type="match status" value="1"/>
</dbReference>
<dbReference type="FunFam" id="3.40.50.720:FF:000018">
    <property type="entry name" value="Malate dehydrogenase"/>
    <property type="match status" value="1"/>
</dbReference>
<evidence type="ECO:0000256" key="5">
    <source>
        <dbReference type="ARBA" id="ARBA00022532"/>
    </source>
</evidence>
<reference evidence="15" key="1">
    <citation type="journal article" date="2011" name="ISME J.">
        <title>The endosymbionts of the deep-sea tubeworms Riftia pachyptila and Tevnia jerichonana share an identical physiology as revealed by proteogenomic analyses.</title>
        <authorList>
            <person name="Gardebrecht A."/>
            <person name="Markert S."/>
            <person name="Felbeck H."/>
            <person name="Thuermer A."/>
            <person name="Albrecht D."/>
            <person name="Wollherr A."/>
            <person name="Kabisch J."/>
            <person name="Lehmann R."/>
            <person name="Daniel R."/>
            <person name="Liesegang H."/>
            <person name="Hecker M."/>
            <person name="Sievert S.M."/>
            <person name="Schweder T."/>
        </authorList>
    </citation>
    <scope>NUCLEOTIDE SEQUENCE [LARGE SCALE GENOMIC DNA]</scope>
</reference>
<comment type="caution">
    <text evidence="15">The sequence shown here is derived from an EMBL/GenBank/DDBJ whole genome shotgun (WGS) entry which is preliminary data.</text>
</comment>
<evidence type="ECO:0000256" key="3">
    <source>
        <dbReference type="ARBA" id="ARBA00012995"/>
    </source>
</evidence>
<evidence type="ECO:0000259" key="13">
    <source>
        <dbReference type="Pfam" id="PF00056"/>
    </source>
</evidence>
<evidence type="ECO:0000256" key="9">
    <source>
        <dbReference type="HAMAP-Rule" id="MF_00487"/>
    </source>
</evidence>
<proteinExistence type="inferred from homology"/>
<protein>
    <recommendedName>
        <fullName evidence="4 9">Malate dehydrogenase</fullName>
        <ecNumber evidence="3 9">1.1.1.37</ecNumber>
    </recommendedName>
</protein>
<keyword evidence="5 9" id="KW-0816">Tricarboxylic acid cycle</keyword>
<dbReference type="GO" id="GO:0005737">
    <property type="term" value="C:cytoplasm"/>
    <property type="evidence" value="ECO:0007669"/>
    <property type="project" value="TreeGrafter"/>
</dbReference>
<dbReference type="PANTHER" id="PTHR11540:SF16">
    <property type="entry name" value="MALATE DEHYDROGENASE, MITOCHONDRIAL"/>
    <property type="match status" value="1"/>
</dbReference>
<evidence type="ECO:0000256" key="2">
    <source>
        <dbReference type="ARBA" id="ARBA00008824"/>
    </source>
</evidence>
<organism evidence="15 16">
    <name type="scientific">endosymbiont of Riftia pachyptila</name>
    <name type="common">vent Ph05</name>
    <dbReference type="NCBI Taxonomy" id="1048808"/>
    <lineage>
        <taxon>Bacteria</taxon>
        <taxon>Pseudomonadati</taxon>
        <taxon>Pseudomonadota</taxon>
        <taxon>Gammaproteobacteria</taxon>
        <taxon>sulfur-oxidizing symbionts</taxon>
    </lineage>
</organism>
<evidence type="ECO:0000259" key="14">
    <source>
        <dbReference type="Pfam" id="PF02866"/>
    </source>
</evidence>
<dbReference type="InterPro" id="IPR011275">
    <property type="entry name" value="Malate_DH_type3"/>
</dbReference>
<dbReference type="SUPFAM" id="SSF51735">
    <property type="entry name" value="NAD(P)-binding Rossmann-fold domains"/>
    <property type="match status" value="1"/>
</dbReference>
<dbReference type="InterPro" id="IPR001557">
    <property type="entry name" value="L-lactate/malate_DH"/>
</dbReference>
<dbReference type="HAMAP" id="MF_00487">
    <property type="entry name" value="Malate_dehydrog_3"/>
    <property type="match status" value="1"/>
</dbReference>
<dbReference type="PANTHER" id="PTHR11540">
    <property type="entry name" value="MALATE AND LACTATE DEHYDROGENASE"/>
    <property type="match status" value="1"/>
</dbReference>
<evidence type="ECO:0000256" key="12">
    <source>
        <dbReference type="PIRSR" id="PIRSR000102-3"/>
    </source>
</evidence>
<dbReference type="NCBIfam" id="NF004863">
    <property type="entry name" value="PRK06223.1"/>
    <property type="match status" value="1"/>
</dbReference>
<dbReference type="PIRSF" id="PIRSF000102">
    <property type="entry name" value="Lac_mal_DH"/>
    <property type="match status" value="1"/>
</dbReference>
<feature type="active site" description="Proton acceptor" evidence="9 10">
    <location>
        <position position="230"/>
    </location>
</feature>
<keyword evidence="7 9" id="KW-0520">NAD</keyword>
<dbReference type="AlphaFoldDB" id="G2D929"/>
<dbReference type="EC" id="1.1.1.37" evidence="3 9"/>
<evidence type="ECO:0000256" key="1">
    <source>
        <dbReference type="ARBA" id="ARBA00003966"/>
    </source>
</evidence>
<feature type="binding site" evidence="9 12">
    <location>
        <position position="150"/>
    </location>
    <ligand>
        <name>NAD(+)</name>
        <dbReference type="ChEBI" id="CHEBI:57540"/>
    </ligand>
</feature>
<evidence type="ECO:0000256" key="6">
    <source>
        <dbReference type="ARBA" id="ARBA00023002"/>
    </source>
</evidence>
<dbReference type="Pfam" id="PF02866">
    <property type="entry name" value="Ldh_1_C"/>
    <property type="match status" value="1"/>
</dbReference>
<dbReference type="PRINTS" id="PR00086">
    <property type="entry name" value="LLDHDRGNASE"/>
</dbReference>
<evidence type="ECO:0000313" key="15">
    <source>
        <dbReference type="EMBL" id="EGV52896.1"/>
    </source>
</evidence>
<comment type="catalytic activity">
    <reaction evidence="8 9">
        <text>(S)-malate + NAD(+) = oxaloacetate + NADH + H(+)</text>
        <dbReference type="Rhea" id="RHEA:21432"/>
        <dbReference type="ChEBI" id="CHEBI:15378"/>
        <dbReference type="ChEBI" id="CHEBI:15589"/>
        <dbReference type="ChEBI" id="CHEBI:16452"/>
        <dbReference type="ChEBI" id="CHEBI:57540"/>
        <dbReference type="ChEBI" id="CHEBI:57945"/>
        <dbReference type="EC" id="1.1.1.37"/>
    </reaction>
</comment>
<dbReference type="GO" id="GO:0006099">
    <property type="term" value="P:tricarboxylic acid cycle"/>
    <property type="evidence" value="ECO:0007669"/>
    <property type="project" value="UniProtKB-UniRule"/>
</dbReference>
<dbReference type="Pfam" id="PF00056">
    <property type="entry name" value="Ldh_1_N"/>
    <property type="match status" value="1"/>
</dbReference>
<keyword evidence="6 9" id="KW-0560">Oxidoreductase</keyword>
<evidence type="ECO:0000256" key="10">
    <source>
        <dbReference type="PIRSR" id="PIRSR000102-1"/>
    </source>
</evidence>
<feature type="binding site" evidence="9 11">
    <location>
        <position position="206"/>
    </location>
    <ligand>
        <name>substrate</name>
    </ligand>
</feature>
<dbReference type="InterPro" id="IPR001236">
    <property type="entry name" value="Lactate/malate_DH_N"/>
</dbReference>
<feature type="binding site" evidence="9 12">
    <location>
        <begin position="62"/>
        <end position="67"/>
    </location>
    <ligand>
        <name>NAD(+)</name>
        <dbReference type="ChEBI" id="CHEBI:57540"/>
    </ligand>
</feature>
<evidence type="ECO:0000256" key="7">
    <source>
        <dbReference type="ARBA" id="ARBA00023027"/>
    </source>
</evidence>
<dbReference type="Gene3D" id="3.90.110.10">
    <property type="entry name" value="Lactate dehydrogenase/glycoside hydrolase, family 4, C-terminal"/>
    <property type="match status" value="1"/>
</dbReference>
<dbReference type="GO" id="GO:0019752">
    <property type="term" value="P:carboxylic acid metabolic process"/>
    <property type="evidence" value="ECO:0007669"/>
    <property type="project" value="InterPro"/>
</dbReference>
<feature type="domain" description="Lactate/malate dehydrogenase C-terminal" evidence="14">
    <location>
        <begin position="202"/>
        <end position="359"/>
    </location>
</feature>
<comment type="similarity">
    <text evidence="9">Belongs to the LDH/MDH superfamily. MDH type 3 family.</text>
</comment>
<feature type="binding site" evidence="9 12">
    <location>
        <position position="86"/>
    </location>
    <ligand>
        <name>NAD(+)</name>
        <dbReference type="ChEBI" id="CHEBI:57540"/>
    </ligand>
</feature>
<feature type="binding site" evidence="9 11">
    <location>
        <position position="143"/>
    </location>
    <ligand>
        <name>substrate</name>
    </ligand>
</feature>
<keyword evidence="16" id="KW-1185">Reference proteome</keyword>
<feature type="domain" description="Lactate/malate dehydrogenase N-terminal" evidence="13">
    <location>
        <begin position="57"/>
        <end position="197"/>
    </location>
</feature>
<feature type="binding site" evidence="9">
    <location>
        <begin position="173"/>
        <end position="175"/>
    </location>
    <ligand>
        <name>NAD(+)</name>
        <dbReference type="ChEBI" id="CHEBI:57540"/>
    </ligand>
</feature>
<dbReference type="Gene3D" id="3.40.50.720">
    <property type="entry name" value="NAD(P)-binding Rossmann-like Domain"/>
    <property type="match status" value="1"/>
</dbReference>
<comment type="similarity">
    <text evidence="2">Belongs to the LDH/MDH superfamily. MDH type 1 family.</text>
</comment>
<feature type="binding site" evidence="9 11">
    <location>
        <position position="137"/>
    </location>
    <ligand>
        <name>substrate</name>
    </ligand>
</feature>
<dbReference type="InterPro" id="IPR015955">
    <property type="entry name" value="Lactate_DH/Glyco_Ohase_4_C"/>
</dbReference>
<dbReference type="PATRIC" id="fig|1048808.3.peg.53"/>
<dbReference type="InterPro" id="IPR036291">
    <property type="entry name" value="NAD(P)-bd_dom_sf"/>
</dbReference>
<accession>G2D929</accession>
<dbReference type="NCBIfam" id="TIGR01763">
    <property type="entry name" value="MalateDH_bact"/>
    <property type="match status" value="1"/>
</dbReference>
<gene>
    <name evidence="15" type="primary">mdh1'</name>
    <name evidence="9" type="synonym">mdh</name>
    <name evidence="15" type="ORF">Rifp1Sym_aa00540</name>
</gene>
<evidence type="ECO:0000256" key="11">
    <source>
        <dbReference type="PIRSR" id="PIRSR000102-2"/>
    </source>
</evidence>
<comment type="function">
    <text evidence="1 9">Catalyzes the reversible oxidation of malate to oxaloacetate.</text>
</comment>
<feature type="binding site" evidence="9 11">
    <location>
        <position position="175"/>
    </location>
    <ligand>
        <name>substrate</name>
    </ligand>
</feature>
<evidence type="ECO:0000313" key="16">
    <source>
        <dbReference type="Proteomes" id="UP000004491"/>
    </source>
</evidence>